<gene>
    <name evidence="1" type="ORF">CR205_17185</name>
</gene>
<evidence type="ECO:0000313" key="1">
    <source>
        <dbReference type="EMBL" id="PYZ96102.1"/>
    </source>
</evidence>
<dbReference type="OrthoDB" id="2966336at2"/>
<protein>
    <recommendedName>
        <fullName evidence="3">Sporulation protein</fullName>
    </recommendedName>
</protein>
<evidence type="ECO:0008006" key="3">
    <source>
        <dbReference type="Google" id="ProtNLM"/>
    </source>
</evidence>
<name>A0A2W0HGS5_9BACI</name>
<keyword evidence="2" id="KW-1185">Reference proteome</keyword>
<organism evidence="1 2">
    <name type="scientific">Alteribacter lacisalsi</name>
    <dbReference type="NCBI Taxonomy" id="2045244"/>
    <lineage>
        <taxon>Bacteria</taxon>
        <taxon>Bacillati</taxon>
        <taxon>Bacillota</taxon>
        <taxon>Bacilli</taxon>
        <taxon>Bacillales</taxon>
        <taxon>Bacillaceae</taxon>
        <taxon>Alteribacter</taxon>
    </lineage>
</organism>
<accession>A0A2W0HGS5</accession>
<proteinExistence type="predicted"/>
<dbReference type="Proteomes" id="UP000248066">
    <property type="component" value="Unassembled WGS sequence"/>
</dbReference>
<dbReference type="RefSeq" id="WP_110521377.1">
    <property type="nucleotide sequence ID" value="NZ_PDOF01000003.1"/>
</dbReference>
<sequence>MKQVIRSLSLIVLFTVLLSGCTDLDNPEVRSMNEDGPDEKNMAYSLLGPGPANYGAIRERRQPHHNDQEVNNTGLSYRDPVSARQSIGGEQEMLADVISSMDGVEPGVIQFMGGRATVDLIPQDRNLSQEEQDRLVRHVREKLKQANPRYDYRVYIED</sequence>
<evidence type="ECO:0000313" key="2">
    <source>
        <dbReference type="Proteomes" id="UP000248066"/>
    </source>
</evidence>
<dbReference type="PROSITE" id="PS51257">
    <property type="entry name" value="PROKAR_LIPOPROTEIN"/>
    <property type="match status" value="1"/>
</dbReference>
<dbReference type="AlphaFoldDB" id="A0A2W0HGS5"/>
<dbReference type="EMBL" id="PDOF01000003">
    <property type="protein sequence ID" value="PYZ96102.1"/>
    <property type="molecule type" value="Genomic_DNA"/>
</dbReference>
<reference evidence="1 2" key="1">
    <citation type="submission" date="2017-10" db="EMBL/GenBank/DDBJ databases">
        <title>Bacillus sp. nov., a halophilic bacterium isolated from a Yangshapao Lake.</title>
        <authorList>
            <person name="Wang H."/>
        </authorList>
    </citation>
    <scope>NUCLEOTIDE SEQUENCE [LARGE SCALE GENOMIC DNA]</scope>
    <source>
        <strain evidence="1 2">YSP-3</strain>
    </source>
</reference>
<comment type="caution">
    <text evidence="1">The sequence shown here is derived from an EMBL/GenBank/DDBJ whole genome shotgun (WGS) entry which is preliminary data.</text>
</comment>